<dbReference type="InterPro" id="IPR051677">
    <property type="entry name" value="AfsR-DnrI-RedD_regulator"/>
</dbReference>
<dbReference type="InterPro" id="IPR005158">
    <property type="entry name" value="BTAD"/>
</dbReference>
<gene>
    <name evidence="4" type="ORF">G5C60_12460</name>
</gene>
<dbReference type="AlphaFoldDB" id="A0A6G4V3F7"/>
<dbReference type="Gene3D" id="1.25.40.10">
    <property type="entry name" value="Tetratricopeptide repeat domain"/>
    <property type="match status" value="1"/>
</dbReference>
<keyword evidence="1" id="KW-0902">Two-component regulatory system</keyword>
<evidence type="ECO:0000313" key="4">
    <source>
        <dbReference type="EMBL" id="NGO08410.1"/>
    </source>
</evidence>
<feature type="domain" description="Bacterial transcriptional activator" evidence="3">
    <location>
        <begin position="108"/>
        <end position="246"/>
    </location>
</feature>
<evidence type="ECO:0000256" key="1">
    <source>
        <dbReference type="ARBA" id="ARBA00023012"/>
    </source>
</evidence>
<dbReference type="InterPro" id="IPR011990">
    <property type="entry name" value="TPR-like_helical_dom_sf"/>
</dbReference>
<proteinExistence type="predicted"/>
<accession>A0A6G4V3F7</accession>
<dbReference type="InterPro" id="IPR036388">
    <property type="entry name" value="WH-like_DNA-bd_sf"/>
</dbReference>
<comment type="caution">
    <text evidence="4">The sequence shown here is derived from an EMBL/GenBank/DDBJ whole genome shotgun (WGS) entry which is preliminary data.</text>
</comment>
<evidence type="ECO:0000313" key="5">
    <source>
        <dbReference type="Proteomes" id="UP000472335"/>
    </source>
</evidence>
<sequence length="275" mass="30642">MPHPPWPDSATCSAPMLVRLLNGFRLDIGQREVALPVHAQRVMAFLALSRPSGMSQHRTALAEQLWCDGPRQRAQASLRTAIWRIRQADDRLVHADRGHVYLSALVEIDVERSLDQAGRLLNGDGDLEPDDTATTGLVADLLPGWEEEWLIVERERIHQVRIHALVALSHRLRRLGRFIPALNAAYTAITAEPLQESARAALVEIHLAEGNVVEARRQVDQYAQLLWDEMQLTPSAALIARVPRPMGGPNRAQQRDGVPSDQEGLRPPAKFRVPG</sequence>
<evidence type="ECO:0000259" key="3">
    <source>
        <dbReference type="SMART" id="SM01043"/>
    </source>
</evidence>
<organism evidence="4 5">
    <name type="scientific">Streptomyces scabichelini</name>
    <dbReference type="NCBI Taxonomy" id="2711217"/>
    <lineage>
        <taxon>Bacteria</taxon>
        <taxon>Bacillati</taxon>
        <taxon>Actinomycetota</taxon>
        <taxon>Actinomycetes</taxon>
        <taxon>Kitasatosporales</taxon>
        <taxon>Streptomycetaceae</taxon>
        <taxon>Streptomyces</taxon>
    </lineage>
</organism>
<dbReference type="Proteomes" id="UP000472335">
    <property type="component" value="Unassembled WGS sequence"/>
</dbReference>
<reference evidence="4 5" key="1">
    <citation type="submission" date="2020-02" db="EMBL/GenBank/DDBJ databases">
        <title>Whole-genome analyses of novel actinobacteria.</title>
        <authorList>
            <person name="Sahin N."/>
            <person name="Gencbay T."/>
        </authorList>
    </citation>
    <scope>NUCLEOTIDE SEQUENCE [LARGE SCALE GENOMIC DNA]</scope>
    <source>
        <strain evidence="4 5">HC44</strain>
    </source>
</reference>
<dbReference type="Gene3D" id="1.10.10.10">
    <property type="entry name" value="Winged helix-like DNA-binding domain superfamily/Winged helix DNA-binding domain"/>
    <property type="match status" value="1"/>
</dbReference>
<dbReference type="GO" id="GO:0000160">
    <property type="term" value="P:phosphorelay signal transduction system"/>
    <property type="evidence" value="ECO:0007669"/>
    <property type="project" value="UniProtKB-KW"/>
</dbReference>
<dbReference type="RefSeq" id="WP_165258151.1">
    <property type="nucleotide sequence ID" value="NZ_JAAKZY010000030.1"/>
</dbReference>
<dbReference type="PANTHER" id="PTHR35807">
    <property type="entry name" value="TRANSCRIPTIONAL REGULATOR REDD-RELATED"/>
    <property type="match status" value="1"/>
</dbReference>
<dbReference type="SMART" id="SM01043">
    <property type="entry name" value="BTAD"/>
    <property type="match status" value="1"/>
</dbReference>
<protein>
    <submittedName>
        <fullName evidence="4">SARP family transcriptional regulator</fullName>
    </submittedName>
</protein>
<keyword evidence="5" id="KW-1185">Reference proteome</keyword>
<dbReference type="Pfam" id="PF03704">
    <property type="entry name" value="BTAD"/>
    <property type="match status" value="1"/>
</dbReference>
<feature type="region of interest" description="Disordered" evidence="2">
    <location>
        <begin position="243"/>
        <end position="275"/>
    </location>
</feature>
<dbReference type="EMBL" id="JAAKZY010000030">
    <property type="protein sequence ID" value="NGO08410.1"/>
    <property type="molecule type" value="Genomic_DNA"/>
</dbReference>
<dbReference type="SUPFAM" id="SSF48452">
    <property type="entry name" value="TPR-like"/>
    <property type="match status" value="1"/>
</dbReference>
<evidence type="ECO:0000256" key="2">
    <source>
        <dbReference type="SAM" id="MobiDB-lite"/>
    </source>
</evidence>
<name>A0A6G4V3F7_9ACTN</name>